<proteinExistence type="predicted"/>
<dbReference type="SUPFAM" id="SSF140500">
    <property type="entry name" value="BAS1536-like"/>
    <property type="match status" value="1"/>
</dbReference>
<dbReference type="InterPro" id="IPR036638">
    <property type="entry name" value="HLH_DNA-bd_sf"/>
</dbReference>
<keyword evidence="2" id="KW-1185">Reference proteome</keyword>
<accession>A0ABW3D4B8</accession>
<organism evidence="1 2">
    <name type="scientific">Paenibacillus residui</name>
    <dbReference type="NCBI Taxonomy" id="629724"/>
    <lineage>
        <taxon>Bacteria</taxon>
        <taxon>Bacillati</taxon>
        <taxon>Bacillota</taxon>
        <taxon>Bacilli</taxon>
        <taxon>Bacillales</taxon>
        <taxon>Paenibacillaceae</taxon>
        <taxon>Paenibacillus</taxon>
    </lineage>
</organism>
<gene>
    <name evidence="1" type="ORF">ACFQ03_02945</name>
</gene>
<dbReference type="Pfam" id="PF09388">
    <property type="entry name" value="SpoOE-like"/>
    <property type="match status" value="1"/>
</dbReference>
<dbReference type="Proteomes" id="UP001597120">
    <property type="component" value="Unassembled WGS sequence"/>
</dbReference>
<dbReference type="Gene3D" id="4.10.280.10">
    <property type="entry name" value="Helix-loop-helix DNA-binding domain"/>
    <property type="match status" value="1"/>
</dbReference>
<dbReference type="InterPro" id="IPR018540">
    <property type="entry name" value="Spo0E-like"/>
</dbReference>
<evidence type="ECO:0000313" key="1">
    <source>
        <dbReference type="EMBL" id="MFD0868093.1"/>
    </source>
</evidence>
<name>A0ABW3D4B8_9BACL</name>
<dbReference type="RefSeq" id="WP_225312741.1">
    <property type="nucleotide sequence ID" value="NZ_JBHTIU010000008.1"/>
</dbReference>
<comment type="caution">
    <text evidence="1">The sequence shown here is derived from an EMBL/GenBank/DDBJ whole genome shotgun (WGS) entry which is preliminary data.</text>
</comment>
<sequence>MKSLLLEMDISEEIEDARQHMVQLGSQLGLLHPRVVESSENLDRLLLRYYHLEKTKSN</sequence>
<dbReference type="InterPro" id="IPR037208">
    <property type="entry name" value="Spo0E-like_sf"/>
</dbReference>
<dbReference type="EMBL" id="JBHTIU010000008">
    <property type="protein sequence ID" value="MFD0868093.1"/>
    <property type="molecule type" value="Genomic_DNA"/>
</dbReference>
<evidence type="ECO:0000313" key="2">
    <source>
        <dbReference type="Proteomes" id="UP001597120"/>
    </source>
</evidence>
<reference evidence="2" key="1">
    <citation type="journal article" date="2019" name="Int. J. Syst. Evol. Microbiol.">
        <title>The Global Catalogue of Microorganisms (GCM) 10K type strain sequencing project: providing services to taxonomists for standard genome sequencing and annotation.</title>
        <authorList>
            <consortium name="The Broad Institute Genomics Platform"/>
            <consortium name="The Broad Institute Genome Sequencing Center for Infectious Disease"/>
            <person name="Wu L."/>
            <person name="Ma J."/>
        </authorList>
    </citation>
    <scope>NUCLEOTIDE SEQUENCE [LARGE SCALE GENOMIC DNA]</scope>
    <source>
        <strain evidence="2">CCUG 57263</strain>
    </source>
</reference>
<protein>
    <submittedName>
        <fullName evidence="1">Spo0E family sporulation regulatory protein-aspartic acid phosphatase</fullName>
    </submittedName>
</protein>